<accession>A0AAE1FV57</accession>
<dbReference type="EMBL" id="JAWQEG010001559">
    <property type="protein sequence ID" value="KAK3878418.1"/>
    <property type="molecule type" value="Genomic_DNA"/>
</dbReference>
<organism evidence="1 2">
    <name type="scientific">Petrolisthes cinctipes</name>
    <name type="common">Flat porcelain crab</name>
    <dbReference type="NCBI Taxonomy" id="88211"/>
    <lineage>
        <taxon>Eukaryota</taxon>
        <taxon>Metazoa</taxon>
        <taxon>Ecdysozoa</taxon>
        <taxon>Arthropoda</taxon>
        <taxon>Crustacea</taxon>
        <taxon>Multicrustacea</taxon>
        <taxon>Malacostraca</taxon>
        <taxon>Eumalacostraca</taxon>
        <taxon>Eucarida</taxon>
        <taxon>Decapoda</taxon>
        <taxon>Pleocyemata</taxon>
        <taxon>Anomura</taxon>
        <taxon>Galatheoidea</taxon>
        <taxon>Porcellanidae</taxon>
        <taxon>Petrolisthes</taxon>
    </lineage>
</organism>
<comment type="caution">
    <text evidence="1">The sequence shown here is derived from an EMBL/GenBank/DDBJ whole genome shotgun (WGS) entry which is preliminary data.</text>
</comment>
<dbReference type="Proteomes" id="UP001286313">
    <property type="component" value="Unassembled WGS sequence"/>
</dbReference>
<gene>
    <name evidence="1" type="ORF">Pcinc_017002</name>
</gene>
<protein>
    <submittedName>
        <fullName evidence="1">Uncharacterized protein</fullName>
    </submittedName>
</protein>
<dbReference type="AlphaFoldDB" id="A0AAE1FV57"/>
<evidence type="ECO:0000313" key="1">
    <source>
        <dbReference type="EMBL" id="KAK3878418.1"/>
    </source>
</evidence>
<proteinExistence type="predicted"/>
<sequence length="192" mass="20686">MQLLVHGQQRQVLVDTGCTDTIVYALCCMQWLLQTTNITTISGDLFQCIGVGSVMMETPTDQRAQMNVLVVHEQPLSPSEIQLCGRKKQCGAATASALLVVDAPDGNKAVVKTILAQDANIESAVVPSVDDLLVNEDIVSAEQVATHFSAFGLECKPPNWAADGACLLRLHVQSPNGQLQWTRNNPVIPPPK</sequence>
<evidence type="ECO:0000313" key="2">
    <source>
        <dbReference type="Proteomes" id="UP001286313"/>
    </source>
</evidence>
<reference evidence="1" key="1">
    <citation type="submission" date="2023-10" db="EMBL/GenBank/DDBJ databases">
        <title>Genome assemblies of two species of porcelain crab, Petrolisthes cinctipes and Petrolisthes manimaculis (Anomura: Porcellanidae).</title>
        <authorList>
            <person name="Angst P."/>
        </authorList>
    </citation>
    <scope>NUCLEOTIDE SEQUENCE</scope>
    <source>
        <strain evidence="1">PB745_01</strain>
        <tissue evidence="1">Gill</tissue>
    </source>
</reference>
<keyword evidence="2" id="KW-1185">Reference proteome</keyword>
<name>A0AAE1FV57_PETCI</name>